<dbReference type="EMBL" id="CAJSTJ010000122">
    <property type="protein sequence ID" value="CAG7558068.1"/>
    <property type="molecule type" value="Genomic_DNA"/>
</dbReference>
<sequence length="527" mass="60958">MPSLMDLPDETLEQILIYLADHDRLALYYDVIYVNKRINRIASPHVVRHAPIHCMNPKLPPTPIHVLLHLFQHREKASNVRTLFADSYEGDNSRLGEWREYFQRLTDVENFEKIAAAAQETCPELANSSEWCHQLRNGGVDASVALLLAWCTKIVRLDYKMHRFWPDEMQNMTMRLIAISVKSMIADADASSRKLYPLAQLEHVVLREPTSSSYSMQNLVHAAPFFYLPRLKLLATSCLGTDSPLRDINDDEPFRVESQAGRTVLDPDLYISRFPIGSSPIETLILDRTGFSATGFLVLVRACKRLKKLGIYIDRHTTIPINILDRECLNDLSKAIAYHSSSLEELTFRLLHDLAWEQYQKTRVPIPLYDCLKELSHLKRLTIHLEFLYRKIGPDDWVKITPDRWELEVELVPDRLPTSLEHLILETKRDVDKELFPKHIKHYQTLLRGCGPDGRFSRLKSLAMPFKPSYWHFKTWVAAEGIEQFEALAESKGVQLIFGKDHFYEFPRMAPEPDPRLDGRLNFENGS</sequence>
<accession>A0A8J2NBH8</accession>
<evidence type="ECO:0008006" key="3">
    <source>
        <dbReference type="Google" id="ProtNLM"/>
    </source>
</evidence>
<evidence type="ECO:0000313" key="1">
    <source>
        <dbReference type="EMBL" id="CAG7558068.1"/>
    </source>
</evidence>
<reference evidence="1" key="1">
    <citation type="submission" date="2021-05" db="EMBL/GenBank/DDBJ databases">
        <authorList>
            <person name="Khan N."/>
        </authorList>
    </citation>
    <scope>NUCLEOTIDE SEQUENCE</scope>
</reference>
<dbReference type="AlphaFoldDB" id="A0A8J2NBH8"/>
<dbReference type="Proteomes" id="UP000693738">
    <property type="component" value="Unassembled WGS sequence"/>
</dbReference>
<proteinExistence type="predicted"/>
<protein>
    <recommendedName>
        <fullName evidence="3">F-box domain-containing protein</fullName>
    </recommendedName>
</protein>
<gene>
    <name evidence="1" type="ORF">FEQUK3_LOCUS3830</name>
</gene>
<evidence type="ECO:0000313" key="2">
    <source>
        <dbReference type="Proteomes" id="UP000693738"/>
    </source>
</evidence>
<organism evidence="1 2">
    <name type="scientific">Fusarium equiseti</name>
    <name type="common">Fusarium scirpi</name>
    <dbReference type="NCBI Taxonomy" id="61235"/>
    <lineage>
        <taxon>Eukaryota</taxon>
        <taxon>Fungi</taxon>
        <taxon>Dikarya</taxon>
        <taxon>Ascomycota</taxon>
        <taxon>Pezizomycotina</taxon>
        <taxon>Sordariomycetes</taxon>
        <taxon>Hypocreomycetidae</taxon>
        <taxon>Hypocreales</taxon>
        <taxon>Nectriaceae</taxon>
        <taxon>Fusarium</taxon>
        <taxon>Fusarium incarnatum-equiseti species complex</taxon>
    </lineage>
</organism>
<name>A0A8J2NBH8_FUSEQ</name>
<comment type="caution">
    <text evidence="1">The sequence shown here is derived from an EMBL/GenBank/DDBJ whole genome shotgun (WGS) entry which is preliminary data.</text>
</comment>